<dbReference type="GO" id="GO:0032259">
    <property type="term" value="P:methylation"/>
    <property type="evidence" value="ECO:0007669"/>
    <property type="project" value="UniProtKB-KW"/>
</dbReference>
<dbReference type="Pfam" id="PF05063">
    <property type="entry name" value="MT-A70"/>
    <property type="match status" value="1"/>
</dbReference>
<evidence type="ECO:0000313" key="6">
    <source>
        <dbReference type="EMBL" id="QEE22647.1"/>
    </source>
</evidence>
<evidence type="ECO:0000256" key="5">
    <source>
        <dbReference type="SAM" id="MobiDB-lite"/>
    </source>
</evidence>
<keyword evidence="7" id="KW-1185">Reference proteome</keyword>
<keyword evidence="2" id="KW-0808">Transferase</keyword>
<dbReference type="OrthoDB" id="9800596at2"/>
<dbReference type="InterPro" id="IPR007757">
    <property type="entry name" value="MT-A70-like"/>
</dbReference>
<evidence type="ECO:0000313" key="7">
    <source>
        <dbReference type="Proteomes" id="UP000321062"/>
    </source>
</evidence>
<dbReference type="EMBL" id="CP041690">
    <property type="protein sequence ID" value="QEE22647.1"/>
    <property type="molecule type" value="Genomic_DNA"/>
</dbReference>
<dbReference type="GO" id="GO:0008168">
    <property type="term" value="F:methyltransferase activity"/>
    <property type="evidence" value="ECO:0007669"/>
    <property type="project" value="UniProtKB-KW"/>
</dbReference>
<evidence type="ECO:0000256" key="2">
    <source>
        <dbReference type="ARBA" id="ARBA00022679"/>
    </source>
</evidence>
<gene>
    <name evidence="6" type="ORF">FNA67_01125</name>
</gene>
<dbReference type="PROSITE" id="PS51143">
    <property type="entry name" value="MT_A70"/>
    <property type="match status" value="1"/>
</dbReference>
<dbReference type="InterPro" id="IPR029063">
    <property type="entry name" value="SAM-dependent_MTases_sf"/>
</dbReference>
<dbReference type="KEGG" id="yti:FNA67_01125"/>
<name>A0A5B9DTZ8_9HYPH</name>
<keyword evidence="1" id="KW-0489">Methyltransferase</keyword>
<dbReference type="Proteomes" id="UP000321062">
    <property type="component" value="Chromosome"/>
</dbReference>
<dbReference type="PANTHER" id="PTHR12829">
    <property type="entry name" value="N6-ADENOSINE-METHYLTRANSFERASE"/>
    <property type="match status" value="1"/>
</dbReference>
<accession>A0A5B9DTZ8</accession>
<keyword evidence="3" id="KW-0949">S-adenosyl-L-methionine</keyword>
<comment type="similarity">
    <text evidence="4">Belongs to the MT-A70-like family.</text>
</comment>
<dbReference type="AlphaFoldDB" id="A0A5B9DTZ8"/>
<evidence type="ECO:0000256" key="4">
    <source>
        <dbReference type="PROSITE-ProRule" id="PRU00489"/>
    </source>
</evidence>
<protein>
    <recommendedName>
        <fullName evidence="8">DNA methyltransferase</fullName>
    </recommendedName>
</protein>
<dbReference type="PANTHER" id="PTHR12829:SF7">
    <property type="entry name" value="N6-ADENOSINE-METHYLTRANSFERASE CATALYTIC SUBUNIT"/>
    <property type="match status" value="1"/>
</dbReference>
<reference evidence="6 7" key="1">
    <citation type="journal article" date="2015" name="Int. J. Syst. Evol. Microbiol.">
        <title>Youhaiella tibetensis gen. nov., sp. nov., isolated from subsurface sediment.</title>
        <authorList>
            <person name="Wang Y.X."/>
            <person name="Huang F.Q."/>
            <person name="Nogi Y."/>
            <person name="Pang S.J."/>
            <person name="Wang P.K."/>
            <person name="Lv J."/>
        </authorList>
    </citation>
    <scope>NUCLEOTIDE SEQUENCE [LARGE SCALE GENOMIC DNA]</scope>
    <source>
        <strain evidence="7">fig4</strain>
    </source>
</reference>
<evidence type="ECO:0000256" key="1">
    <source>
        <dbReference type="ARBA" id="ARBA00022603"/>
    </source>
</evidence>
<evidence type="ECO:0008006" key="8">
    <source>
        <dbReference type="Google" id="ProtNLM"/>
    </source>
</evidence>
<organism evidence="6 7">
    <name type="scientific">Paradevosia tibetensis</name>
    <dbReference type="NCBI Taxonomy" id="1447062"/>
    <lineage>
        <taxon>Bacteria</taxon>
        <taxon>Pseudomonadati</taxon>
        <taxon>Pseudomonadota</taxon>
        <taxon>Alphaproteobacteria</taxon>
        <taxon>Hyphomicrobiales</taxon>
        <taxon>Devosiaceae</taxon>
        <taxon>Paradevosia</taxon>
    </lineage>
</organism>
<feature type="region of interest" description="Disordered" evidence="5">
    <location>
        <begin position="281"/>
        <end position="310"/>
    </location>
</feature>
<dbReference type="SUPFAM" id="SSF53335">
    <property type="entry name" value="S-adenosyl-L-methionine-dependent methyltransferases"/>
    <property type="match status" value="1"/>
</dbReference>
<proteinExistence type="inferred from homology"/>
<evidence type="ECO:0000256" key="3">
    <source>
        <dbReference type="ARBA" id="ARBA00022691"/>
    </source>
</evidence>
<sequence>MALPDRKYVVILADPEWQFRVYSQASGMDRAADNHYPTSPTDEIAARDVRSIAAEDSVLLLWATVPMLLDAIRVMEAWGFAYKTHWIWLKDQLGTGFWNRNQHELLLLGVRGAPPAPAMGDQFRSALAHPVGAHSEKPPFAHEIAERYFPNVPKIELNARQARPGWAAWGLEAPLETPVADIPSSAPHGEGFPSSLPDPSQAKASTGNGATEAAAAIEEPLDSVAGEASRASVGAGTDASAFKSTPATDAVIKAAYGVGAVDLSALAGQLGATKLQVRRRANQLGLSSRERQRAAVTESNKRRSKTGGAQ</sequence>
<feature type="region of interest" description="Disordered" evidence="5">
    <location>
        <begin position="179"/>
        <end position="211"/>
    </location>
</feature>